<evidence type="ECO:0000259" key="8">
    <source>
        <dbReference type="Pfam" id="PF12704"/>
    </source>
</evidence>
<evidence type="ECO:0000256" key="5">
    <source>
        <dbReference type="ARBA" id="ARBA00023136"/>
    </source>
</evidence>
<keyword evidence="3 6" id="KW-0812">Transmembrane</keyword>
<feature type="transmembrane region" description="Helical" evidence="6">
    <location>
        <begin position="439"/>
        <end position="459"/>
    </location>
</feature>
<feature type="transmembrane region" description="Helical" evidence="6">
    <location>
        <begin position="21"/>
        <end position="41"/>
    </location>
</feature>
<accession>A0ABT8L5Y2</accession>
<name>A0ABT8L5Y2_9BACT</name>
<evidence type="ECO:0000256" key="1">
    <source>
        <dbReference type="ARBA" id="ARBA00004651"/>
    </source>
</evidence>
<feature type="transmembrane region" description="Helical" evidence="6">
    <location>
        <begin position="751"/>
        <end position="771"/>
    </location>
</feature>
<feature type="domain" description="ABC3 transporter permease C-terminal" evidence="7">
    <location>
        <begin position="299"/>
        <end position="418"/>
    </location>
</feature>
<keyword evidence="10" id="KW-1185">Reference proteome</keyword>
<reference evidence="9" key="1">
    <citation type="submission" date="2023-06" db="EMBL/GenBank/DDBJ databases">
        <title>Genomic of Agaribacillus aureum.</title>
        <authorList>
            <person name="Wang G."/>
        </authorList>
    </citation>
    <scope>NUCLEOTIDE SEQUENCE</scope>
    <source>
        <strain evidence="9">BMA12</strain>
    </source>
</reference>
<dbReference type="Proteomes" id="UP001172083">
    <property type="component" value="Unassembled WGS sequence"/>
</dbReference>
<dbReference type="Pfam" id="PF12704">
    <property type="entry name" value="MacB_PCD"/>
    <property type="match status" value="2"/>
</dbReference>
<sequence length="822" mass="92632">MLKRYLQVAIRNLSKNIGFSVIHILGLTIGVASCLLIFQYVNFEISYDRFHDQAEDIYRVPIRYSKGFGQFEKTASNHPGLGPAMKSDFPEVKSFTRLLHPSTIGSKLALTNINKGGQRLTFNENKIYLADSTFFSIFSFPFISGDAATALDRPGSIVLSADMATKYFGNDDPLNKTLLLNGREITVTGVMENVPANSHIDFDALLSFNTFFRNIRESNLWIWPEFHTYVLLEPGTDPDVIESRFPAFTDRYMDAIHKEHNFRTYFSMQPLLDIHLKTDCANEITVPGSQRMVYFLTLLGVFILIIAWVNYINLSTSRSLERAREVGIRKVAGATRRQLISQFLVDSTLVNGVSILLGLTLARILLPDFTTLVGKHIGNTLLSFDLLLQPNFWLILIGSILLSGLLAGIYPALVLSSFKPSQILKGSFYRSLQGISVRKTLVGFQFVLSILLIAATILVTRQLAYMNRKELGYSKDQILVVKAPVIQDSLTFVRSNVLKTELSQLAEVNALARSSEIPGKLIAFRSETRKEGLDREYNTQMFLHSIDDQFLPTFNIELAAGRNFAATDSSRIFNADNNKVLVNEVLAASYGFTDPEKAVGQMIRFKLGTIDHKAEIIGVVKNYHQRSLKEAYGPILYYFPDYSNWSYYSINISSSDWSNSVRKVEEKFREIMPNSAFEYFFLDDFFDSQYQAEQRFGKVCGVIAGLAIFVACLGILGLSAITLSQRTKEIGMRRILGASSKTITVLVTKDFIRILIIAYVISLPLIVYFGQQWLTNFAFNSGLSWQIFTLPIVLLLLIVFMIVGIQIYRGTVLNPIESLRSQ</sequence>
<dbReference type="InterPro" id="IPR025857">
    <property type="entry name" value="MacB_PCD"/>
</dbReference>
<feature type="transmembrane region" description="Helical" evidence="6">
    <location>
        <begin position="392"/>
        <end position="418"/>
    </location>
</feature>
<dbReference type="Pfam" id="PF02687">
    <property type="entry name" value="FtsX"/>
    <property type="match status" value="2"/>
</dbReference>
<evidence type="ECO:0000313" key="9">
    <source>
        <dbReference type="EMBL" id="MDN5213157.1"/>
    </source>
</evidence>
<feature type="domain" description="MacB-like periplasmic core" evidence="8">
    <location>
        <begin position="20"/>
        <end position="244"/>
    </location>
</feature>
<organism evidence="9 10">
    <name type="scientific">Agaribacillus aureus</name>
    <dbReference type="NCBI Taxonomy" id="3051825"/>
    <lineage>
        <taxon>Bacteria</taxon>
        <taxon>Pseudomonadati</taxon>
        <taxon>Bacteroidota</taxon>
        <taxon>Cytophagia</taxon>
        <taxon>Cytophagales</taxon>
        <taxon>Splendidivirgaceae</taxon>
        <taxon>Agaribacillus</taxon>
    </lineage>
</organism>
<dbReference type="PANTHER" id="PTHR30572:SF18">
    <property type="entry name" value="ABC-TYPE MACROLIDE FAMILY EXPORT SYSTEM PERMEASE COMPONENT 2"/>
    <property type="match status" value="1"/>
</dbReference>
<evidence type="ECO:0000259" key="7">
    <source>
        <dbReference type="Pfam" id="PF02687"/>
    </source>
</evidence>
<keyword evidence="5 6" id="KW-0472">Membrane</keyword>
<feature type="transmembrane region" description="Helical" evidence="6">
    <location>
        <begin position="702"/>
        <end position="724"/>
    </location>
</feature>
<keyword evidence="2" id="KW-1003">Cell membrane</keyword>
<keyword evidence="4 6" id="KW-1133">Transmembrane helix</keyword>
<feature type="transmembrane region" description="Helical" evidence="6">
    <location>
        <begin position="783"/>
        <end position="808"/>
    </location>
</feature>
<comment type="subcellular location">
    <subcellularLocation>
        <location evidence="1">Cell membrane</location>
        <topology evidence="1">Multi-pass membrane protein</topology>
    </subcellularLocation>
</comment>
<evidence type="ECO:0000256" key="3">
    <source>
        <dbReference type="ARBA" id="ARBA00022692"/>
    </source>
</evidence>
<dbReference type="PROSITE" id="PS51257">
    <property type="entry name" value="PROKAR_LIPOPROTEIN"/>
    <property type="match status" value="1"/>
</dbReference>
<evidence type="ECO:0000256" key="2">
    <source>
        <dbReference type="ARBA" id="ARBA00022475"/>
    </source>
</evidence>
<dbReference type="PANTHER" id="PTHR30572">
    <property type="entry name" value="MEMBRANE COMPONENT OF TRANSPORTER-RELATED"/>
    <property type="match status" value="1"/>
</dbReference>
<dbReference type="InterPro" id="IPR003838">
    <property type="entry name" value="ABC3_permease_C"/>
</dbReference>
<feature type="transmembrane region" description="Helical" evidence="6">
    <location>
        <begin position="343"/>
        <end position="366"/>
    </location>
</feature>
<feature type="transmembrane region" description="Helical" evidence="6">
    <location>
        <begin position="292"/>
        <end position="314"/>
    </location>
</feature>
<feature type="domain" description="MacB-like periplasmic core" evidence="8">
    <location>
        <begin position="448"/>
        <end position="634"/>
    </location>
</feature>
<evidence type="ECO:0000256" key="4">
    <source>
        <dbReference type="ARBA" id="ARBA00022989"/>
    </source>
</evidence>
<evidence type="ECO:0000256" key="6">
    <source>
        <dbReference type="SAM" id="Phobius"/>
    </source>
</evidence>
<dbReference type="RefSeq" id="WP_346758497.1">
    <property type="nucleotide sequence ID" value="NZ_JAUJEB010000002.1"/>
</dbReference>
<dbReference type="EMBL" id="JAUJEB010000002">
    <property type="protein sequence ID" value="MDN5213157.1"/>
    <property type="molecule type" value="Genomic_DNA"/>
</dbReference>
<evidence type="ECO:0000313" key="10">
    <source>
        <dbReference type="Proteomes" id="UP001172083"/>
    </source>
</evidence>
<feature type="domain" description="ABC3 transporter permease C-terminal" evidence="7">
    <location>
        <begin position="702"/>
        <end position="803"/>
    </location>
</feature>
<protein>
    <submittedName>
        <fullName evidence="9">ABC transporter permease</fullName>
    </submittedName>
</protein>
<dbReference type="InterPro" id="IPR050250">
    <property type="entry name" value="Macrolide_Exporter_MacB"/>
</dbReference>
<comment type="caution">
    <text evidence="9">The sequence shown here is derived from an EMBL/GenBank/DDBJ whole genome shotgun (WGS) entry which is preliminary data.</text>
</comment>
<proteinExistence type="predicted"/>
<gene>
    <name evidence="9" type="ORF">QQ020_13905</name>
</gene>